<dbReference type="PROSITE" id="PS51085">
    <property type="entry name" value="2FE2S_FER_2"/>
    <property type="match status" value="1"/>
</dbReference>
<evidence type="ECO:0000313" key="7">
    <source>
        <dbReference type="EMBL" id="QQV76203.1"/>
    </source>
</evidence>
<dbReference type="Pfam" id="PF01799">
    <property type="entry name" value="Fer2_2"/>
    <property type="match status" value="1"/>
</dbReference>
<dbReference type="SUPFAM" id="SSF54292">
    <property type="entry name" value="2Fe-2S ferredoxin-like"/>
    <property type="match status" value="1"/>
</dbReference>
<dbReference type="PANTHER" id="PTHR44379:SF2">
    <property type="entry name" value="BLR6218 PROTEIN"/>
    <property type="match status" value="1"/>
</dbReference>
<dbReference type="AlphaFoldDB" id="A0A974NSM0"/>
<keyword evidence="1" id="KW-0001">2Fe-2S</keyword>
<dbReference type="GO" id="GO:0051537">
    <property type="term" value="F:2 iron, 2 sulfur cluster binding"/>
    <property type="evidence" value="ECO:0007669"/>
    <property type="project" value="UniProtKB-KW"/>
</dbReference>
<dbReference type="InterPro" id="IPR001041">
    <property type="entry name" value="2Fe-2S_ferredoxin-type"/>
</dbReference>
<dbReference type="InterPro" id="IPR051452">
    <property type="entry name" value="Diverse_Oxidoreductases"/>
</dbReference>
<dbReference type="InterPro" id="IPR012675">
    <property type="entry name" value="Beta-grasp_dom_sf"/>
</dbReference>
<dbReference type="PANTHER" id="PTHR44379">
    <property type="entry name" value="OXIDOREDUCTASE WITH IRON-SULFUR SUBUNIT"/>
    <property type="match status" value="1"/>
</dbReference>
<evidence type="ECO:0000256" key="1">
    <source>
        <dbReference type="ARBA" id="ARBA00022714"/>
    </source>
</evidence>
<evidence type="ECO:0000256" key="3">
    <source>
        <dbReference type="ARBA" id="ARBA00023002"/>
    </source>
</evidence>
<keyword evidence="5" id="KW-0411">Iron-sulfur</keyword>
<proteinExistence type="predicted"/>
<protein>
    <submittedName>
        <fullName evidence="7">(2Fe-2S)-binding protein</fullName>
    </submittedName>
</protein>
<dbReference type="SUPFAM" id="SSF47741">
    <property type="entry name" value="CO dehydrogenase ISP C-domain like"/>
    <property type="match status" value="1"/>
</dbReference>
<dbReference type="EMBL" id="CP061035">
    <property type="protein sequence ID" value="QQV76203.1"/>
    <property type="molecule type" value="Genomic_DNA"/>
</dbReference>
<evidence type="ECO:0000313" key="8">
    <source>
        <dbReference type="Proteomes" id="UP000595894"/>
    </source>
</evidence>
<gene>
    <name evidence="7" type="ORF">H5J25_11825</name>
</gene>
<dbReference type="Pfam" id="PF00111">
    <property type="entry name" value="Fer2"/>
    <property type="match status" value="1"/>
</dbReference>
<evidence type="ECO:0000256" key="2">
    <source>
        <dbReference type="ARBA" id="ARBA00022723"/>
    </source>
</evidence>
<organism evidence="7 8">
    <name type="scientific">Sphingomonas aliaeris</name>
    <dbReference type="NCBI Taxonomy" id="2759526"/>
    <lineage>
        <taxon>Bacteria</taxon>
        <taxon>Pseudomonadati</taxon>
        <taxon>Pseudomonadota</taxon>
        <taxon>Alphaproteobacteria</taxon>
        <taxon>Sphingomonadales</taxon>
        <taxon>Sphingomonadaceae</taxon>
        <taxon>Sphingomonas</taxon>
    </lineage>
</organism>
<dbReference type="Proteomes" id="UP000595894">
    <property type="component" value="Chromosome"/>
</dbReference>
<dbReference type="InterPro" id="IPR002888">
    <property type="entry name" value="2Fe-2S-bd"/>
</dbReference>
<reference evidence="8" key="1">
    <citation type="submission" date="2020-09" db="EMBL/GenBank/DDBJ databases">
        <title>Sphingomonas sp., a new species isolated from pork steak.</title>
        <authorList>
            <person name="Heidler von Heilborn D."/>
        </authorList>
    </citation>
    <scope>NUCLEOTIDE SEQUENCE [LARGE SCALE GENOMIC DNA]</scope>
</reference>
<evidence type="ECO:0000256" key="5">
    <source>
        <dbReference type="ARBA" id="ARBA00023014"/>
    </source>
</evidence>
<keyword evidence="3" id="KW-0560">Oxidoreductase</keyword>
<dbReference type="InterPro" id="IPR036010">
    <property type="entry name" value="2Fe-2S_ferredoxin-like_sf"/>
</dbReference>
<accession>A0A974NSM0</accession>
<keyword evidence="2" id="KW-0479">Metal-binding</keyword>
<dbReference type="InterPro" id="IPR036884">
    <property type="entry name" value="2Fe-2S-bd_dom_sf"/>
</dbReference>
<keyword evidence="8" id="KW-1185">Reference proteome</keyword>
<dbReference type="Gene3D" id="3.10.20.30">
    <property type="match status" value="1"/>
</dbReference>
<sequence length="188" mass="20361">MTRFTVNNQPVQYRMDPNTPLLWALRDASNLTGTKYGCGNGQCGACTVDIDGQAVLSCQTAIGAIEGSFVTTIEGLSRERDHPVQLAWIAHNVPQCGFCVPGMIMAASVLLKKNRNPSEDDIRDGITNLCRCGTYPRIVEAVLAAARVQRGDETIAAGAPPVSIPPTPRVRCPRLRRDEAGSVRRIPF</sequence>
<dbReference type="Gene3D" id="1.10.150.120">
    <property type="entry name" value="[2Fe-2S]-binding domain"/>
    <property type="match status" value="1"/>
</dbReference>
<feature type="domain" description="2Fe-2S ferredoxin-type" evidence="6">
    <location>
        <begin position="1"/>
        <end position="76"/>
    </location>
</feature>
<dbReference type="KEGG" id="sari:H5J25_11825"/>
<dbReference type="InterPro" id="IPR006058">
    <property type="entry name" value="2Fe2S_fd_BS"/>
</dbReference>
<dbReference type="PROSITE" id="PS00197">
    <property type="entry name" value="2FE2S_FER_1"/>
    <property type="match status" value="1"/>
</dbReference>
<dbReference type="GO" id="GO:0046872">
    <property type="term" value="F:metal ion binding"/>
    <property type="evidence" value="ECO:0007669"/>
    <property type="project" value="UniProtKB-KW"/>
</dbReference>
<evidence type="ECO:0000259" key="6">
    <source>
        <dbReference type="PROSITE" id="PS51085"/>
    </source>
</evidence>
<name>A0A974NSM0_9SPHN</name>
<keyword evidence="4" id="KW-0408">Iron</keyword>
<dbReference type="CDD" id="cd00207">
    <property type="entry name" value="fer2"/>
    <property type="match status" value="1"/>
</dbReference>
<dbReference type="GO" id="GO:0016491">
    <property type="term" value="F:oxidoreductase activity"/>
    <property type="evidence" value="ECO:0007669"/>
    <property type="project" value="UniProtKB-KW"/>
</dbReference>
<evidence type="ECO:0000256" key="4">
    <source>
        <dbReference type="ARBA" id="ARBA00023004"/>
    </source>
</evidence>